<dbReference type="SUPFAM" id="SSF53756">
    <property type="entry name" value="UDP-Glycosyltransferase/glycogen phosphorylase"/>
    <property type="match status" value="1"/>
</dbReference>
<dbReference type="Pfam" id="PF00534">
    <property type="entry name" value="Glycos_transf_1"/>
    <property type="match status" value="1"/>
</dbReference>
<dbReference type="GO" id="GO:0016757">
    <property type="term" value="F:glycosyltransferase activity"/>
    <property type="evidence" value="ECO:0007669"/>
    <property type="project" value="InterPro"/>
</dbReference>
<dbReference type="EMBL" id="QNUL01000004">
    <property type="protein sequence ID" value="REA62700.1"/>
    <property type="molecule type" value="Genomic_DNA"/>
</dbReference>
<dbReference type="AlphaFoldDB" id="A0A3D8YDU8"/>
<protein>
    <submittedName>
        <fullName evidence="3">Group 1 glycosyl transferase</fullName>
    </submittedName>
</protein>
<dbReference type="Proteomes" id="UP000256373">
    <property type="component" value="Unassembled WGS sequence"/>
</dbReference>
<organism evidence="3 4">
    <name type="scientific">Dyadobacter luteus</name>
    <dbReference type="NCBI Taxonomy" id="2259619"/>
    <lineage>
        <taxon>Bacteria</taxon>
        <taxon>Pseudomonadati</taxon>
        <taxon>Bacteroidota</taxon>
        <taxon>Cytophagia</taxon>
        <taxon>Cytophagales</taxon>
        <taxon>Spirosomataceae</taxon>
        <taxon>Dyadobacter</taxon>
    </lineage>
</organism>
<accession>A0A3D8YDU8</accession>
<dbReference type="InterPro" id="IPR028098">
    <property type="entry name" value="Glyco_trans_4-like_N"/>
</dbReference>
<proteinExistence type="predicted"/>
<dbReference type="RefSeq" id="WP_115829997.1">
    <property type="nucleotide sequence ID" value="NZ_QNUL01000004.1"/>
</dbReference>
<comment type="caution">
    <text evidence="3">The sequence shown here is derived from an EMBL/GenBank/DDBJ whole genome shotgun (WGS) entry which is preliminary data.</text>
</comment>
<dbReference type="InterPro" id="IPR050194">
    <property type="entry name" value="Glycosyltransferase_grp1"/>
</dbReference>
<reference evidence="3 4" key="1">
    <citation type="submission" date="2018-07" db="EMBL/GenBank/DDBJ databases">
        <title>Dyadobacter roseus sp. nov., isolated from rose rhizosphere soil.</title>
        <authorList>
            <person name="Chen L."/>
        </authorList>
    </citation>
    <scope>NUCLEOTIDE SEQUENCE [LARGE SCALE GENOMIC DNA]</scope>
    <source>
        <strain evidence="3 4">RS19</strain>
    </source>
</reference>
<dbReference type="PANTHER" id="PTHR45947:SF3">
    <property type="entry name" value="SULFOQUINOVOSYL TRANSFERASE SQD2"/>
    <property type="match status" value="1"/>
</dbReference>
<keyword evidence="4" id="KW-1185">Reference proteome</keyword>
<feature type="domain" description="Glycosyl transferase family 1" evidence="1">
    <location>
        <begin position="202"/>
        <end position="361"/>
    </location>
</feature>
<dbReference type="Gene3D" id="3.40.50.2000">
    <property type="entry name" value="Glycogen Phosphorylase B"/>
    <property type="match status" value="2"/>
</dbReference>
<evidence type="ECO:0000259" key="1">
    <source>
        <dbReference type="Pfam" id="PF00534"/>
    </source>
</evidence>
<dbReference type="OrthoDB" id="9790710at2"/>
<dbReference type="InterPro" id="IPR001296">
    <property type="entry name" value="Glyco_trans_1"/>
</dbReference>
<keyword evidence="3" id="KW-0808">Transferase</keyword>
<gene>
    <name evidence="3" type="ORF">DSL64_07190</name>
</gene>
<evidence type="ECO:0000259" key="2">
    <source>
        <dbReference type="Pfam" id="PF13439"/>
    </source>
</evidence>
<evidence type="ECO:0000313" key="4">
    <source>
        <dbReference type="Proteomes" id="UP000256373"/>
    </source>
</evidence>
<feature type="domain" description="Glycosyltransferase subfamily 4-like N-terminal" evidence="2">
    <location>
        <begin position="25"/>
        <end position="173"/>
    </location>
</feature>
<dbReference type="CDD" id="cd03801">
    <property type="entry name" value="GT4_PimA-like"/>
    <property type="match status" value="1"/>
</dbReference>
<sequence length="385" mass="44230">MKILAIHNILWSHYKARIFCGIHESLSAKNVQFFVLQLAYSERSRLALKTDLSVHKYPYKVLFPEKAIEDIGLVKKVFRVLAHVRAFKPDVIYLNGYYDLAYWFVLVYCKLNNVKLVLDFESNEISRQRIPWKEYLKKKFLSNCDGLVCLGTKAAEYALKLGVGRDKILSIRNVGVDNDALLSIYQTEYLLRNERKKEMGLPEFNFVYAGRFVERKNLDKLIKAFNEAQKISGNGQSWGLILSGEGGYKPKLVNLISDLKNNSVIFMDPCEWYEVPIRYTLGDVAVLPSLFEPFGFVTNEALVYSMPVLVSDRCGSAADLVIDNHNGFQFNPYDEKDLLEKVILMMNHTEKFNEWGKNGSKIIAEWSPDIIVNELVKSFFKVTGK</sequence>
<name>A0A3D8YDU8_9BACT</name>
<dbReference type="Pfam" id="PF13439">
    <property type="entry name" value="Glyco_transf_4"/>
    <property type="match status" value="1"/>
</dbReference>
<evidence type="ECO:0000313" key="3">
    <source>
        <dbReference type="EMBL" id="REA62700.1"/>
    </source>
</evidence>
<dbReference type="PANTHER" id="PTHR45947">
    <property type="entry name" value="SULFOQUINOVOSYL TRANSFERASE SQD2"/>
    <property type="match status" value="1"/>
</dbReference>